<gene>
    <name evidence="1" type="ORF">LCMiAC02_03590</name>
</gene>
<protein>
    <submittedName>
        <fullName evidence="1">Uncharacterized protein</fullName>
    </submittedName>
</protein>
<name>A0A4D5XET8_9VIRU</name>
<proteinExistence type="predicted"/>
<accession>A0A4D5XET8</accession>
<reference evidence="1" key="1">
    <citation type="journal article" date="2019" name="MBio">
        <title>Virus Genomes from Deep Sea Sediments Expand the Ocean Megavirome and Support Independent Origins of Viral Gigantism.</title>
        <authorList>
            <person name="Backstrom D."/>
            <person name="Yutin N."/>
            <person name="Jorgensen S.L."/>
            <person name="Dharamshi J."/>
            <person name="Homa F."/>
            <person name="Zaremba-Niedwiedzka K."/>
            <person name="Spang A."/>
            <person name="Wolf Y.I."/>
            <person name="Koonin E.V."/>
            <person name="Ettema T.J."/>
        </authorList>
    </citation>
    <scope>NUCLEOTIDE SEQUENCE</scope>
</reference>
<dbReference type="EMBL" id="MK500411">
    <property type="protein sequence ID" value="QBK89264.1"/>
    <property type="molecule type" value="Genomic_DNA"/>
</dbReference>
<organism evidence="1">
    <name type="scientific">Mimivirus LCMiAC02</name>
    <dbReference type="NCBI Taxonomy" id="2506609"/>
    <lineage>
        <taxon>Viruses</taxon>
        <taxon>Varidnaviria</taxon>
        <taxon>Bamfordvirae</taxon>
        <taxon>Nucleocytoviricota</taxon>
        <taxon>Megaviricetes</taxon>
        <taxon>Imitervirales</taxon>
        <taxon>Mimiviridae</taxon>
        <taxon>Klosneuvirinae</taxon>
    </lineage>
</organism>
<evidence type="ECO:0000313" key="1">
    <source>
        <dbReference type="EMBL" id="QBK89264.1"/>
    </source>
</evidence>
<sequence>MNNTIVLIVIVGFIFLYLYAVKQENFSDSGVAVSNDYLERLFATYIVPQCGGDNDCIQRRAKNILGYDRRHSIDSETGNYFTAGGMLH</sequence>